<dbReference type="HAMAP" id="MF_00275">
    <property type="entry name" value="KdpA"/>
    <property type="match status" value="1"/>
</dbReference>
<protein>
    <recommendedName>
        <fullName evidence="9">Potassium-transporting ATPase potassium-binding subunit</fullName>
    </recommendedName>
    <alternativeName>
        <fullName evidence="9">ATP phosphohydrolase [potassium-transporting] A chain</fullName>
    </alternativeName>
    <alternativeName>
        <fullName evidence="9">Potassium-binding and translocating subunit A</fullName>
    </alternativeName>
    <alternativeName>
        <fullName evidence="9">Potassium-translocating ATPase A chain</fullName>
    </alternativeName>
</protein>
<evidence type="ECO:0000256" key="2">
    <source>
        <dbReference type="ARBA" id="ARBA00022475"/>
    </source>
</evidence>
<feature type="transmembrane region" description="Helical" evidence="9">
    <location>
        <begin position="422"/>
        <end position="443"/>
    </location>
</feature>
<dbReference type="Pfam" id="PF03814">
    <property type="entry name" value="KdpA"/>
    <property type="match status" value="1"/>
</dbReference>
<evidence type="ECO:0000256" key="5">
    <source>
        <dbReference type="ARBA" id="ARBA00022958"/>
    </source>
</evidence>
<evidence type="ECO:0000256" key="4">
    <source>
        <dbReference type="ARBA" id="ARBA00022692"/>
    </source>
</evidence>
<comment type="similarity">
    <text evidence="9">Belongs to the KdpA family.</text>
</comment>
<evidence type="ECO:0000256" key="1">
    <source>
        <dbReference type="ARBA" id="ARBA00022448"/>
    </source>
</evidence>
<organism evidence="10 11">
    <name type="scientific">Rurimicrobium arvi</name>
    <dbReference type="NCBI Taxonomy" id="2049916"/>
    <lineage>
        <taxon>Bacteria</taxon>
        <taxon>Pseudomonadati</taxon>
        <taxon>Bacteroidota</taxon>
        <taxon>Chitinophagia</taxon>
        <taxon>Chitinophagales</taxon>
        <taxon>Chitinophagaceae</taxon>
        <taxon>Rurimicrobium</taxon>
    </lineage>
</organism>
<feature type="transmembrane region" description="Helical" evidence="9">
    <location>
        <begin position="375"/>
        <end position="401"/>
    </location>
</feature>
<dbReference type="PIRSF" id="PIRSF001294">
    <property type="entry name" value="K_ATPaseA"/>
    <property type="match status" value="1"/>
</dbReference>
<feature type="transmembrane region" description="Helical" evidence="9">
    <location>
        <begin position="69"/>
        <end position="89"/>
    </location>
</feature>
<dbReference type="InterPro" id="IPR004623">
    <property type="entry name" value="KdpA"/>
</dbReference>
<keyword evidence="1 9" id="KW-0813">Transport</keyword>
<sequence length="562" mass="61176">MNGEMAGVLLMFVVTLLMAVPLGKYIANVYAGLPGSADRIFGPVEKLFYRLSGIDIAEEMTWKQHLKSLLVINTIWFLWAVFCLANQSWLPLNPDRIPDQSPDQALNTAISFLCNCNLQHYSGETGASFFTQIFALMFLQFVSAATGMTAAAVVFRALRERTGDRLGNFYYYFLRSCTRILLPLCVLIAVIHVFEGTPMNYSAADTVVSMEGDTMHVSRGPVAAFVAIKHLGTNGGGFYGANSAHPLENPVYLTNMVQMVAQTLLPFAMVFAMGFYLNRKKLAWVIWSVMTIGFLALVIPAIQSEVAGNPAIAQMGIAQPHGNVEGKEIRIGAMASAYWSIATTVISTGSVNSMHDSFMPLSGMNMMLGMMINSFYGGVGVGFLNFFIYLILAVFVGGLLVGRTPEFLGKKVEAREMKIAMIIALLHPFLILAGTAVSTHMAARYSWLNNPGYHGFSEMLYEYTSSSANNGSGFEGLSDNNFFWNISTAVIILFSRFLPIIGPVAIAGLLASKKYIPESSGTLKPDTPAFGLLILAVKVVLAALAFFPALALGPIAEWLSQY</sequence>
<evidence type="ECO:0000256" key="8">
    <source>
        <dbReference type="ARBA" id="ARBA00023136"/>
    </source>
</evidence>
<evidence type="ECO:0000256" key="9">
    <source>
        <dbReference type="HAMAP-Rule" id="MF_00275"/>
    </source>
</evidence>
<evidence type="ECO:0000313" key="10">
    <source>
        <dbReference type="EMBL" id="GAA4449491.1"/>
    </source>
</evidence>
<accession>A0ABP8MIG5</accession>
<evidence type="ECO:0000313" key="11">
    <source>
        <dbReference type="Proteomes" id="UP001501410"/>
    </source>
</evidence>
<keyword evidence="8 9" id="KW-0472">Membrane</keyword>
<dbReference type="PANTHER" id="PTHR30607">
    <property type="entry name" value="POTASSIUM-TRANSPORTING ATPASE A CHAIN"/>
    <property type="match status" value="1"/>
</dbReference>
<evidence type="ECO:0000256" key="3">
    <source>
        <dbReference type="ARBA" id="ARBA00022538"/>
    </source>
</evidence>
<keyword evidence="2 9" id="KW-1003">Cell membrane</keyword>
<keyword evidence="11" id="KW-1185">Reference proteome</keyword>
<keyword evidence="5 9" id="KW-0630">Potassium</keyword>
<feature type="transmembrane region" description="Helical" evidence="9">
    <location>
        <begin position="133"/>
        <end position="158"/>
    </location>
</feature>
<feature type="transmembrane region" description="Helical" evidence="9">
    <location>
        <begin position="256"/>
        <end position="277"/>
    </location>
</feature>
<proteinExistence type="inferred from homology"/>
<dbReference type="RefSeq" id="WP_344822117.1">
    <property type="nucleotide sequence ID" value="NZ_BAABEZ010000002.1"/>
</dbReference>
<comment type="function">
    <text evidence="9">Part of the high-affinity ATP-driven potassium transport (or Kdp) system, which catalyzes the hydrolysis of ATP coupled with the electrogenic transport of potassium into the cytoplasm. This subunit binds the extracellular potassium ions and delivers the ions to the membrane domain of KdpB through an intramembrane tunnel.</text>
</comment>
<comment type="subcellular location">
    <subcellularLocation>
        <location evidence="9">Cell membrane</location>
        <topology evidence="9">Multi-pass membrane protein</topology>
    </subcellularLocation>
</comment>
<reference evidence="11" key="1">
    <citation type="journal article" date="2019" name="Int. J. Syst. Evol. Microbiol.">
        <title>The Global Catalogue of Microorganisms (GCM) 10K type strain sequencing project: providing services to taxonomists for standard genome sequencing and annotation.</title>
        <authorList>
            <consortium name="The Broad Institute Genomics Platform"/>
            <consortium name="The Broad Institute Genome Sequencing Center for Infectious Disease"/>
            <person name="Wu L."/>
            <person name="Ma J."/>
        </authorList>
    </citation>
    <scope>NUCLEOTIDE SEQUENCE [LARGE SCALE GENOMIC DNA]</scope>
    <source>
        <strain evidence="11">JCM 31921</strain>
    </source>
</reference>
<keyword evidence="4 9" id="KW-0812">Transmembrane</keyword>
<feature type="transmembrane region" description="Helical" evidence="9">
    <location>
        <begin position="482"/>
        <end position="511"/>
    </location>
</feature>
<dbReference type="PANTHER" id="PTHR30607:SF2">
    <property type="entry name" value="POTASSIUM-TRANSPORTING ATPASE POTASSIUM-BINDING SUBUNIT"/>
    <property type="match status" value="1"/>
</dbReference>
<feature type="transmembrane region" description="Helical" evidence="9">
    <location>
        <begin position="284"/>
        <end position="302"/>
    </location>
</feature>
<dbReference type="EMBL" id="BAABEZ010000002">
    <property type="protein sequence ID" value="GAA4449491.1"/>
    <property type="molecule type" value="Genomic_DNA"/>
</dbReference>
<feature type="transmembrane region" description="Helical" evidence="9">
    <location>
        <begin position="170"/>
        <end position="194"/>
    </location>
</feature>
<keyword evidence="3 9" id="KW-0633">Potassium transport</keyword>
<comment type="subunit">
    <text evidence="9">The system is composed of three essential subunits: KdpA, KdpB and KdpC.</text>
</comment>
<comment type="caution">
    <text evidence="10">The sequence shown here is derived from an EMBL/GenBank/DDBJ whole genome shotgun (WGS) entry which is preliminary data.</text>
</comment>
<gene>
    <name evidence="9 10" type="primary">kdpA</name>
    <name evidence="10" type="ORF">GCM10023092_03770</name>
</gene>
<feature type="transmembrane region" description="Helical" evidence="9">
    <location>
        <begin position="6"/>
        <end position="27"/>
    </location>
</feature>
<dbReference type="NCBIfam" id="TIGR00680">
    <property type="entry name" value="kdpA"/>
    <property type="match status" value="1"/>
</dbReference>
<dbReference type="Proteomes" id="UP001501410">
    <property type="component" value="Unassembled WGS sequence"/>
</dbReference>
<feature type="transmembrane region" description="Helical" evidence="9">
    <location>
        <begin position="532"/>
        <end position="556"/>
    </location>
</feature>
<name>A0ABP8MIG5_9BACT</name>
<keyword evidence="7 9" id="KW-0406">Ion transport</keyword>
<evidence type="ECO:0000256" key="7">
    <source>
        <dbReference type="ARBA" id="ARBA00023065"/>
    </source>
</evidence>
<evidence type="ECO:0000256" key="6">
    <source>
        <dbReference type="ARBA" id="ARBA00022989"/>
    </source>
</evidence>
<keyword evidence="6 9" id="KW-1133">Transmembrane helix</keyword>